<dbReference type="Proteomes" id="UP000683557">
    <property type="component" value="Chromosome"/>
</dbReference>
<reference evidence="2 3" key="1">
    <citation type="submission" date="2021-06" db="EMBL/GenBank/DDBJ databases">
        <title>Gemonas diversity in paddy soil.</title>
        <authorList>
            <person name="Liu G."/>
        </authorList>
    </citation>
    <scope>NUCLEOTIDE SEQUENCE [LARGE SCALE GENOMIC DNA]</scope>
    <source>
        <strain evidence="2 3">RG10</strain>
    </source>
</reference>
<dbReference type="RefSeq" id="WP_216802158.1">
    <property type="nucleotide sequence ID" value="NZ_CP076723.1"/>
</dbReference>
<organism evidence="2 3">
    <name type="scientific">Geomonas oryzisoli</name>
    <dbReference type="NCBI Taxonomy" id="2847992"/>
    <lineage>
        <taxon>Bacteria</taxon>
        <taxon>Pseudomonadati</taxon>
        <taxon>Thermodesulfobacteriota</taxon>
        <taxon>Desulfuromonadia</taxon>
        <taxon>Geobacterales</taxon>
        <taxon>Geobacteraceae</taxon>
        <taxon>Geomonas</taxon>
    </lineage>
</organism>
<protein>
    <submittedName>
        <fullName evidence="2">Uncharacterized protein</fullName>
    </submittedName>
</protein>
<feature type="chain" id="PRO_5045659472" evidence="1">
    <location>
        <begin position="27"/>
        <end position="180"/>
    </location>
</feature>
<proteinExistence type="predicted"/>
<evidence type="ECO:0000256" key="1">
    <source>
        <dbReference type="SAM" id="SignalP"/>
    </source>
</evidence>
<gene>
    <name evidence="2" type="ORF">KP004_09955</name>
</gene>
<sequence>MHRIWLSFLFFSVCALSFVIPPSARGSETIDVRVNNFPRTQTVNGSVSLEGTTKAAKVETILLPPSRRGDPSEMVYAGRLDTETYTSVSLMLQGEIKSTSVPLGTVGVVLVPDEEPIQRVLKDAKLIQFPLETSCNIKSGDSEYFSCDNNHVITFPRYRIYLYNTLNKSAEVNVYLYLRK</sequence>
<name>A0ABX8JAK4_9BACT</name>
<accession>A0ABX8JAK4</accession>
<keyword evidence="1" id="KW-0732">Signal</keyword>
<keyword evidence="3" id="KW-1185">Reference proteome</keyword>
<evidence type="ECO:0000313" key="3">
    <source>
        <dbReference type="Proteomes" id="UP000683557"/>
    </source>
</evidence>
<feature type="signal peptide" evidence="1">
    <location>
        <begin position="1"/>
        <end position="26"/>
    </location>
</feature>
<dbReference type="EMBL" id="CP076723">
    <property type="protein sequence ID" value="QWV95468.1"/>
    <property type="molecule type" value="Genomic_DNA"/>
</dbReference>
<evidence type="ECO:0000313" key="2">
    <source>
        <dbReference type="EMBL" id="QWV95468.1"/>
    </source>
</evidence>